<organism evidence="2 3">
    <name type="scientific">Candidatus Curtissbacteria bacterium GW2011_GWA1_41_11</name>
    <dbReference type="NCBI Taxonomy" id="1618409"/>
    <lineage>
        <taxon>Bacteria</taxon>
        <taxon>Candidatus Curtissiibacteriota</taxon>
    </lineage>
</organism>
<evidence type="ECO:0000313" key="2">
    <source>
        <dbReference type="EMBL" id="KKR87893.1"/>
    </source>
</evidence>
<dbReference type="EMBL" id="LCAG01000002">
    <property type="protein sequence ID" value="KKR87893.1"/>
    <property type="molecule type" value="Genomic_DNA"/>
</dbReference>
<dbReference type="AlphaFoldDB" id="A0A0G0UG62"/>
<accession>A0A0G0UG62</accession>
<sequence length="419" mass="47509">MARDRMRSPAEIDESRPESKEINRENIERYIEGCEEIAIRLDTIIRNVAESGKKPVILIPSRGAVPIFILARRFLNELHGEGSYLASRNARYYPKGIFDFLEEQSPQKPDDQTTADVLLFPFTADVSLETADDETLARELRNSCARSVMQIVKGRDFGLHDLEWYKFLMEKLNKIPDDPEQLNPKNIVTSLESYPVSKDAQIILIDTVISGRAANDITSAFKTLGHTVIPLLAVDTSRGERFNPKRKAEIQGTLRPIWELLPENDIFVEFPLITEDKGSGLLGVVALNFINFNEEGTFHEANHNYDPDFRPQSCVWAIPPVSARNEYLENFRQFIKTAWSCRNGSQNPCTNEEIEELKIRTKPLTARHDAPSYAEINQIVPVEKAAALKESASHIVSVRLPEKTANQWIAEFSTKTTHS</sequence>
<protein>
    <submittedName>
        <fullName evidence="2">Uncharacterized protein</fullName>
    </submittedName>
</protein>
<name>A0A0G0UG62_9BACT</name>
<dbReference type="Proteomes" id="UP000034854">
    <property type="component" value="Unassembled WGS sequence"/>
</dbReference>
<reference evidence="2 3" key="1">
    <citation type="journal article" date="2015" name="Nature">
        <title>rRNA introns, odd ribosomes, and small enigmatic genomes across a large radiation of phyla.</title>
        <authorList>
            <person name="Brown C.T."/>
            <person name="Hug L.A."/>
            <person name="Thomas B.C."/>
            <person name="Sharon I."/>
            <person name="Castelle C.J."/>
            <person name="Singh A."/>
            <person name="Wilkins M.J."/>
            <person name="Williams K.H."/>
            <person name="Banfield J.F."/>
        </authorList>
    </citation>
    <scope>NUCLEOTIDE SEQUENCE [LARGE SCALE GENOMIC DNA]</scope>
</reference>
<evidence type="ECO:0000256" key="1">
    <source>
        <dbReference type="SAM" id="MobiDB-lite"/>
    </source>
</evidence>
<feature type="region of interest" description="Disordered" evidence="1">
    <location>
        <begin position="1"/>
        <end position="20"/>
    </location>
</feature>
<evidence type="ECO:0000313" key="3">
    <source>
        <dbReference type="Proteomes" id="UP000034854"/>
    </source>
</evidence>
<proteinExistence type="predicted"/>
<gene>
    <name evidence="2" type="ORF">UU34_C0002G0010</name>
</gene>
<comment type="caution">
    <text evidence="2">The sequence shown here is derived from an EMBL/GenBank/DDBJ whole genome shotgun (WGS) entry which is preliminary data.</text>
</comment>